<dbReference type="InterPro" id="IPR016167">
    <property type="entry name" value="FAD-bd_PCMH_sub1"/>
</dbReference>
<dbReference type="GO" id="GO:0016491">
    <property type="term" value="F:oxidoreductase activity"/>
    <property type="evidence" value="ECO:0007669"/>
    <property type="project" value="UniProtKB-KW"/>
</dbReference>
<gene>
    <name evidence="7" type="ORF">HTZ77_44160</name>
</gene>
<comment type="similarity">
    <text evidence="2">Belongs to the oxygen-dependent FAD-linked oxidoreductase family.</text>
</comment>
<organism evidence="7 8">
    <name type="scientific">Nonomuraea montanisoli</name>
    <dbReference type="NCBI Taxonomy" id="2741721"/>
    <lineage>
        <taxon>Bacteria</taxon>
        <taxon>Bacillati</taxon>
        <taxon>Actinomycetota</taxon>
        <taxon>Actinomycetes</taxon>
        <taxon>Streptosporangiales</taxon>
        <taxon>Streptosporangiaceae</taxon>
        <taxon>Nonomuraea</taxon>
    </lineage>
</organism>
<dbReference type="InterPro" id="IPR016169">
    <property type="entry name" value="FAD-bd_PCMH_sub2"/>
</dbReference>
<dbReference type="Gene3D" id="3.40.462.20">
    <property type="match status" value="1"/>
</dbReference>
<keyword evidence="3" id="KW-0285">Flavoprotein</keyword>
<evidence type="ECO:0000313" key="8">
    <source>
        <dbReference type="Proteomes" id="UP000586042"/>
    </source>
</evidence>
<dbReference type="Pfam" id="PF01565">
    <property type="entry name" value="FAD_binding_4"/>
    <property type="match status" value="1"/>
</dbReference>
<dbReference type="Gene3D" id="3.30.43.10">
    <property type="entry name" value="Uridine Diphospho-n-acetylenolpyruvylglucosamine Reductase, domain 2"/>
    <property type="match status" value="1"/>
</dbReference>
<feature type="domain" description="FAD-binding PCMH-type" evidence="6">
    <location>
        <begin position="33"/>
        <end position="201"/>
    </location>
</feature>
<protein>
    <submittedName>
        <fullName evidence="7">FAD-binding oxidoreductase</fullName>
    </submittedName>
</protein>
<evidence type="ECO:0000256" key="1">
    <source>
        <dbReference type="ARBA" id="ARBA00001974"/>
    </source>
</evidence>
<dbReference type="PROSITE" id="PS51387">
    <property type="entry name" value="FAD_PCMH"/>
    <property type="match status" value="1"/>
</dbReference>
<dbReference type="PANTHER" id="PTHR42973:SF39">
    <property type="entry name" value="FAD-BINDING PCMH-TYPE DOMAIN-CONTAINING PROTEIN"/>
    <property type="match status" value="1"/>
</dbReference>
<dbReference type="InterPro" id="IPR016166">
    <property type="entry name" value="FAD-bd_PCMH"/>
</dbReference>
<evidence type="ECO:0000256" key="3">
    <source>
        <dbReference type="ARBA" id="ARBA00022630"/>
    </source>
</evidence>
<evidence type="ECO:0000256" key="5">
    <source>
        <dbReference type="ARBA" id="ARBA00023002"/>
    </source>
</evidence>
<dbReference type="InterPro" id="IPR036318">
    <property type="entry name" value="FAD-bd_PCMH-like_sf"/>
</dbReference>
<evidence type="ECO:0000313" key="7">
    <source>
        <dbReference type="EMBL" id="NUW38346.1"/>
    </source>
</evidence>
<dbReference type="Proteomes" id="UP000586042">
    <property type="component" value="Unassembled WGS sequence"/>
</dbReference>
<evidence type="ECO:0000259" key="6">
    <source>
        <dbReference type="PROSITE" id="PS51387"/>
    </source>
</evidence>
<dbReference type="Gene3D" id="3.30.465.10">
    <property type="match status" value="1"/>
</dbReference>
<evidence type="ECO:0000256" key="2">
    <source>
        <dbReference type="ARBA" id="ARBA00005466"/>
    </source>
</evidence>
<comment type="caution">
    <text evidence="7">The sequence shown here is derived from an EMBL/GenBank/DDBJ whole genome shotgun (WGS) entry which is preliminary data.</text>
</comment>
<keyword evidence="4" id="KW-0274">FAD</keyword>
<comment type="cofactor">
    <cofactor evidence="1">
        <name>FAD</name>
        <dbReference type="ChEBI" id="CHEBI:57692"/>
    </cofactor>
</comment>
<sequence length="437" mass="45137">MTSENLRNVVKGRVLLPGDSGFDQASSPWTVGVPQPVSAVVEAEDAADVAALVRHARDAGLTIAAQPSGHGASGDVEGVILLRTGRLDGVEVDPSARVVRVGAGARWGRVLAATGAHGLAGPAGSSPVVSVAGFVAGGGLSWFSRKHGWGADSVRAFEVVDAGGEQVRVTAESDADLFWALRGGGGDFAMITAVELELFPLPVLYGGRLVWPGDRTGEVFEAFRQVTAGAPDELSVWVNRVQPPSPAPAIVTVDVTYLGGADEARDLLAPFEKIGGVLSDNRAIMDVANLGGIADEPVDPSPSLSRAELLTGLDDAVLEALTAEPLAPLLNLHLRHLGGALAEAGPAGGAGGALAEPYLLYLLGLRLPGLAEAVPARQEELVRRLGGRVSGRKPYTFLVPGEGAAQAFGAEALTRLREIKKSRDPGQVFRANFPVLG</sequence>
<proteinExistence type="inferred from homology"/>
<keyword evidence="8" id="KW-1185">Reference proteome</keyword>
<dbReference type="SUPFAM" id="SSF56176">
    <property type="entry name" value="FAD-binding/transporter-associated domain-like"/>
    <property type="match status" value="1"/>
</dbReference>
<dbReference type="RefSeq" id="WP_175595783.1">
    <property type="nucleotide sequence ID" value="NZ_JABWGN010000031.1"/>
</dbReference>
<dbReference type="InterPro" id="IPR006094">
    <property type="entry name" value="Oxid_FAD_bind_N"/>
</dbReference>
<accession>A0A7Y6IHY0</accession>
<dbReference type="PANTHER" id="PTHR42973">
    <property type="entry name" value="BINDING OXIDOREDUCTASE, PUTATIVE (AFU_ORTHOLOGUE AFUA_1G17690)-RELATED"/>
    <property type="match status" value="1"/>
</dbReference>
<evidence type="ECO:0000256" key="4">
    <source>
        <dbReference type="ARBA" id="ARBA00022827"/>
    </source>
</evidence>
<name>A0A7Y6IHY0_9ACTN</name>
<dbReference type="GO" id="GO:0071949">
    <property type="term" value="F:FAD binding"/>
    <property type="evidence" value="ECO:0007669"/>
    <property type="project" value="InterPro"/>
</dbReference>
<dbReference type="InterPro" id="IPR050416">
    <property type="entry name" value="FAD-linked_Oxidoreductase"/>
</dbReference>
<reference evidence="7 8" key="1">
    <citation type="submission" date="2020-06" db="EMBL/GenBank/DDBJ databases">
        <title>Nonomuraea sp. SMC257, a novel actinomycete isolated from soil.</title>
        <authorList>
            <person name="Chanama M."/>
        </authorList>
    </citation>
    <scope>NUCLEOTIDE SEQUENCE [LARGE SCALE GENOMIC DNA]</scope>
    <source>
        <strain evidence="7 8">SMC257</strain>
    </source>
</reference>
<keyword evidence="5" id="KW-0560">Oxidoreductase</keyword>
<dbReference type="EMBL" id="JABWGN010000031">
    <property type="protein sequence ID" value="NUW38346.1"/>
    <property type="molecule type" value="Genomic_DNA"/>
</dbReference>
<dbReference type="AlphaFoldDB" id="A0A7Y6IHY0"/>